<proteinExistence type="predicted"/>
<evidence type="ECO:0000313" key="2">
    <source>
        <dbReference type="Proteomes" id="UP001231109"/>
    </source>
</evidence>
<dbReference type="RefSeq" id="WP_305973406.1">
    <property type="nucleotide sequence ID" value="NZ_JAPJDY010000001.1"/>
</dbReference>
<name>A0ABT9HVI3_9GAMM</name>
<dbReference type="Proteomes" id="UP001231109">
    <property type="component" value="Unassembled WGS sequence"/>
</dbReference>
<evidence type="ECO:0000313" key="1">
    <source>
        <dbReference type="EMBL" id="MDP5134701.1"/>
    </source>
</evidence>
<organism evidence="1 2">
    <name type="scientific">Rheinheimera baltica</name>
    <dbReference type="NCBI Taxonomy" id="67576"/>
    <lineage>
        <taxon>Bacteria</taxon>
        <taxon>Pseudomonadati</taxon>
        <taxon>Pseudomonadota</taxon>
        <taxon>Gammaproteobacteria</taxon>
        <taxon>Chromatiales</taxon>
        <taxon>Chromatiaceae</taxon>
        <taxon>Rheinheimera</taxon>
    </lineage>
</organism>
<gene>
    <name evidence="1" type="ORF">ORJ04_01900</name>
</gene>
<reference evidence="1 2" key="1">
    <citation type="submission" date="2022-11" db="EMBL/GenBank/DDBJ databases">
        <title>Viruses from the air-sea interface of a natural surface slick.</title>
        <authorList>
            <person name="Rahlff J."/>
            <person name="Holmfeldt K."/>
        </authorList>
    </citation>
    <scope>NUCLEOTIDE SEQUENCE [LARGE SCALE GENOMIC DNA]</scope>
    <source>
        <strain evidence="1 2">SMS4</strain>
    </source>
</reference>
<keyword evidence="2" id="KW-1185">Reference proteome</keyword>
<dbReference type="EMBL" id="JAPJDZ010000002">
    <property type="protein sequence ID" value="MDP5134701.1"/>
    <property type="molecule type" value="Genomic_DNA"/>
</dbReference>
<protein>
    <submittedName>
        <fullName evidence="1">Uncharacterized protein</fullName>
    </submittedName>
</protein>
<comment type="caution">
    <text evidence="1">The sequence shown here is derived from an EMBL/GenBank/DDBJ whole genome shotgun (WGS) entry which is preliminary data.</text>
</comment>
<accession>A0ABT9HVI3</accession>
<sequence>MRLSDLQVNISENKLVMSWYADDRHLQLSYTGSDALPGAADAALASCMLPAMLLGETLEVDDTFSISSTLRQNLNEFQRIFVSWFDDVQLIDIVIADNQFRQIPLTSSDAAVFFSGGVDASYSFFQLEPEIDHLIFCLGLDIQLHELARCQKALEGANKFAQHYGKNLIVIESNFRTAFNNLSARRCQIVLLITYSLALGLETLYVPASHDAKELEPFRSHPLTDPLLSNGATKVVHHGMISRVEKTISIAQSDQALAFLRVCNASDQFNCGECEKCLRTMATLAVIGKHSASLPPLDNVAKLRSVKIWTPGKYHMWHDIKHYAQLHRSEPIANAVSKLCRAYEWKQLFKQVKHQCRLLLDDILPRITK</sequence>